<name>A0A8H3KUS7_9GLOM</name>
<organism evidence="1 2">
    <name type="scientific">Rhizophagus clarus</name>
    <dbReference type="NCBI Taxonomy" id="94130"/>
    <lineage>
        <taxon>Eukaryota</taxon>
        <taxon>Fungi</taxon>
        <taxon>Fungi incertae sedis</taxon>
        <taxon>Mucoromycota</taxon>
        <taxon>Glomeromycotina</taxon>
        <taxon>Glomeromycetes</taxon>
        <taxon>Glomerales</taxon>
        <taxon>Glomeraceae</taxon>
        <taxon>Rhizophagus</taxon>
    </lineage>
</organism>
<evidence type="ECO:0000313" key="1">
    <source>
        <dbReference type="EMBL" id="GES74370.1"/>
    </source>
</evidence>
<evidence type="ECO:0000313" key="2">
    <source>
        <dbReference type="Proteomes" id="UP000615446"/>
    </source>
</evidence>
<proteinExistence type="predicted"/>
<gene>
    <name evidence="1" type="ORF">RCL2_000185300</name>
</gene>
<dbReference type="AlphaFoldDB" id="A0A8H3KUS7"/>
<dbReference type="Proteomes" id="UP000615446">
    <property type="component" value="Unassembled WGS sequence"/>
</dbReference>
<comment type="caution">
    <text evidence="1">The sequence shown here is derived from an EMBL/GenBank/DDBJ whole genome shotgun (WGS) entry which is preliminary data.</text>
</comment>
<protein>
    <submittedName>
        <fullName evidence="1">Uncharacterized protein</fullName>
    </submittedName>
</protein>
<reference evidence="1" key="1">
    <citation type="submission" date="2019-10" db="EMBL/GenBank/DDBJ databases">
        <title>Conservation and host-specific expression of non-tandemly repeated heterogenous ribosome RNA gene in arbuscular mycorrhizal fungi.</title>
        <authorList>
            <person name="Maeda T."/>
            <person name="Kobayashi Y."/>
            <person name="Nakagawa T."/>
            <person name="Ezawa T."/>
            <person name="Yamaguchi K."/>
            <person name="Bino T."/>
            <person name="Nishimoto Y."/>
            <person name="Shigenobu S."/>
            <person name="Kawaguchi M."/>
        </authorList>
    </citation>
    <scope>NUCLEOTIDE SEQUENCE</scope>
    <source>
        <strain evidence="1">HR1</strain>
    </source>
</reference>
<dbReference type="EMBL" id="BLAL01000012">
    <property type="protein sequence ID" value="GES74370.1"/>
    <property type="molecule type" value="Genomic_DNA"/>
</dbReference>
<sequence>MELHFILDAWNSDFGKEVFQFSAVPSYIWSWVFERADLRLLSTLIECRFKIFFRIPKPSKLAQFWTINRMPVFQEPDSNLKIPEFRKCFDSWINEVVVLRLL</sequence>
<accession>A0A8H3KUS7</accession>